<protein>
    <submittedName>
        <fullName evidence="1">Uncharacterized protein</fullName>
    </submittedName>
</protein>
<name>G4P082_BACS4</name>
<evidence type="ECO:0000313" key="2">
    <source>
        <dbReference type="Proteomes" id="UP000002651"/>
    </source>
</evidence>
<sequence length="46" mass="5548">MTLSLQKDFCRLFLFFKRKKETISRTKTMKLDHKGGFIWLFSNMAC</sequence>
<dbReference type="HOGENOM" id="CLU_3180341_0_0_9"/>
<proteinExistence type="predicted"/>
<dbReference type="EMBL" id="CP002905">
    <property type="protein sequence ID" value="AEP88061.1"/>
    <property type="molecule type" value="Genomic_DNA"/>
</dbReference>
<accession>G4P082</accession>
<dbReference type="Proteomes" id="UP000002651">
    <property type="component" value="Chromosome"/>
</dbReference>
<organism evidence="1 2">
    <name type="scientific">Bacillus spizizenii (strain DSM 15029 / JCM 12233 / NBRC 101239 / NRRL B-23049 / TU-B-10)</name>
    <name type="common">Bacillus subtilis subsp. spizizenii</name>
    <dbReference type="NCBI Taxonomy" id="1052585"/>
    <lineage>
        <taxon>Bacteria</taxon>
        <taxon>Bacillati</taxon>
        <taxon>Bacillota</taxon>
        <taxon>Bacilli</taxon>
        <taxon>Bacillales</taxon>
        <taxon>Bacillaceae</taxon>
        <taxon>Bacillus</taxon>
    </lineage>
</organism>
<dbReference type="AlphaFoldDB" id="G4P082"/>
<evidence type="ECO:0000313" key="1">
    <source>
        <dbReference type="EMBL" id="AEP88061.1"/>
    </source>
</evidence>
<gene>
    <name evidence="1" type="ordered locus">GYO_3484</name>
</gene>
<keyword evidence="2" id="KW-1185">Reference proteome</keyword>
<reference evidence="1 2" key="1">
    <citation type="journal article" date="2012" name="J. Bacteriol.">
        <title>Whole-genome sequences of Bacillus subtilis and close relatives.</title>
        <authorList>
            <person name="Earl A.M."/>
            <person name="Eppinger M."/>
            <person name="Fricke W.F."/>
            <person name="Rosovitz M.J."/>
            <person name="Rasko D.A."/>
            <person name="Daugherty S."/>
            <person name="Losick R."/>
            <person name="Kolter R."/>
            <person name="Ravel J."/>
        </authorList>
    </citation>
    <scope>NUCLEOTIDE SEQUENCE [LARGE SCALE GENOMIC DNA]</scope>
    <source>
        <strain evidence="2">DSM 15029 / JCM 12233 / NBRC 101239 / NRRL B-23049 / TU-B-10</strain>
    </source>
</reference>
<dbReference type="KEGG" id="bst:GYO_3484"/>